<proteinExistence type="predicted"/>
<reference evidence="1" key="2">
    <citation type="submission" date="2018-05" db="EMBL/GenBank/DDBJ databases">
        <title>OmerRS3 (Oryza meridionalis Reference Sequence Version 3).</title>
        <authorList>
            <person name="Zhang J."/>
            <person name="Kudrna D."/>
            <person name="Lee S."/>
            <person name="Talag J."/>
            <person name="Welchert J."/>
            <person name="Wing R.A."/>
        </authorList>
    </citation>
    <scope>NUCLEOTIDE SEQUENCE [LARGE SCALE GENOMIC DNA]</scope>
    <source>
        <strain evidence="1">cv. OR44</strain>
    </source>
</reference>
<protein>
    <submittedName>
        <fullName evidence="1">Uncharacterized protein</fullName>
    </submittedName>
</protein>
<organism evidence="1">
    <name type="scientific">Oryza meridionalis</name>
    <dbReference type="NCBI Taxonomy" id="40149"/>
    <lineage>
        <taxon>Eukaryota</taxon>
        <taxon>Viridiplantae</taxon>
        <taxon>Streptophyta</taxon>
        <taxon>Embryophyta</taxon>
        <taxon>Tracheophyta</taxon>
        <taxon>Spermatophyta</taxon>
        <taxon>Magnoliopsida</taxon>
        <taxon>Liliopsida</taxon>
        <taxon>Poales</taxon>
        <taxon>Poaceae</taxon>
        <taxon>BOP clade</taxon>
        <taxon>Oryzoideae</taxon>
        <taxon>Oryzeae</taxon>
        <taxon>Oryzinae</taxon>
        <taxon>Oryza</taxon>
    </lineage>
</organism>
<sequence length="83" mass="9539">MQMLLLITTIGTRMNKEASLGLRLILDGMNRSQMPMKTQKQQREQWTLSLDGSIKLAAHSSMGYVQADETCERKVWKPARSHY</sequence>
<evidence type="ECO:0000313" key="2">
    <source>
        <dbReference type="Proteomes" id="UP000008021"/>
    </source>
</evidence>
<accession>A0A0E0E5F8</accession>
<evidence type="ECO:0000313" key="1">
    <source>
        <dbReference type="EnsemblPlants" id="OMERI06G25220.1"/>
    </source>
</evidence>
<reference evidence="1" key="1">
    <citation type="submission" date="2015-04" db="UniProtKB">
        <authorList>
            <consortium name="EnsemblPlants"/>
        </authorList>
    </citation>
    <scope>IDENTIFICATION</scope>
</reference>
<dbReference type="EnsemblPlants" id="OMERI06G25220.1">
    <property type="protein sequence ID" value="OMERI06G25220.1"/>
    <property type="gene ID" value="OMERI06G25220"/>
</dbReference>
<dbReference type="HOGENOM" id="CLU_2546450_0_0_1"/>
<dbReference type="Proteomes" id="UP000008021">
    <property type="component" value="Chromosome 6"/>
</dbReference>
<dbReference type="AlphaFoldDB" id="A0A0E0E5F8"/>
<keyword evidence="2" id="KW-1185">Reference proteome</keyword>
<name>A0A0E0E5F8_9ORYZ</name>
<dbReference type="Gramene" id="OMERI06G25220.1">
    <property type="protein sequence ID" value="OMERI06G25220.1"/>
    <property type="gene ID" value="OMERI06G25220"/>
</dbReference>